<dbReference type="RefSeq" id="WP_377762569.1">
    <property type="nucleotide sequence ID" value="NZ_JBHRXY010000013.1"/>
</dbReference>
<sequence length="80" mass="8261">MAGNDPMTVFDWLIWGGAALTLAGVAALAWCILTVARARKAGLDDAALRARMRPVLAVNMGALALSMIGLLLVITGIVLG</sequence>
<organism evidence="2 3">
    <name type="scientific">Paracoccus angustae</name>
    <dbReference type="NCBI Taxonomy" id="1671480"/>
    <lineage>
        <taxon>Bacteria</taxon>
        <taxon>Pseudomonadati</taxon>
        <taxon>Pseudomonadota</taxon>
        <taxon>Alphaproteobacteria</taxon>
        <taxon>Rhodobacterales</taxon>
        <taxon>Paracoccaceae</taxon>
        <taxon>Paracoccus</taxon>
    </lineage>
</organism>
<keyword evidence="1" id="KW-0472">Membrane</keyword>
<accession>A0ABV7U739</accession>
<evidence type="ECO:0008006" key="4">
    <source>
        <dbReference type="Google" id="ProtNLM"/>
    </source>
</evidence>
<dbReference type="Proteomes" id="UP001595539">
    <property type="component" value="Unassembled WGS sequence"/>
</dbReference>
<protein>
    <recommendedName>
        <fullName evidence="4">Cytochrome c oxidase subunit II</fullName>
    </recommendedName>
</protein>
<keyword evidence="1" id="KW-1133">Transmembrane helix</keyword>
<evidence type="ECO:0000313" key="2">
    <source>
        <dbReference type="EMBL" id="MFC3630674.1"/>
    </source>
</evidence>
<keyword evidence="1" id="KW-0812">Transmembrane</keyword>
<gene>
    <name evidence="2" type="ORF">ACFOM8_14590</name>
</gene>
<feature type="transmembrane region" description="Helical" evidence="1">
    <location>
        <begin position="56"/>
        <end position="79"/>
    </location>
</feature>
<comment type="caution">
    <text evidence="2">The sequence shown here is derived from an EMBL/GenBank/DDBJ whole genome shotgun (WGS) entry which is preliminary data.</text>
</comment>
<proteinExistence type="predicted"/>
<evidence type="ECO:0000256" key="1">
    <source>
        <dbReference type="SAM" id="Phobius"/>
    </source>
</evidence>
<name>A0ABV7U739_9RHOB</name>
<feature type="transmembrane region" description="Helical" evidence="1">
    <location>
        <begin position="12"/>
        <end position="35"/>
    </location>
</feature>
<evidence type="ECO:0000313" key="3">
    <source>
        <dbReference type="Proteomes" id="UP001595539"/>
    </source>
</evidence>
<dbReference type="EMBL" id="JBHRXY010000013">
    <property type="protein sequence ID" value="MFC3630674.1"/>
    <property type="molecule type" value="Genomic_DNA"/>
</dbReference>
<keyword evidence="3" id="KW-1185">Reference proteome</keyword>
<reference evidence="3" key="1">
    <citation type="journal article" date="2019" name="Int. J. Syst. Evol. Microbiol.">
        <title>The Global Catalogue of Microorganisms (GCM) 10K type strain sequencing project: providing services to taxonomists for standard genome sequencing and annotation.</title>
        <authorList>
            <consortium name="The Broad Institute Genomics Platform"/>
            <consortium name="The Broad Institute Genome Sequencing Center for Infectious Disease"/>
            <person name="Wu L."/>
            <person name="Ma J."/>
        </authorList>
    </citation>
    <scope>NUCLEOTIDE SEQUENCE [LARGE SCALE GENOMIC DNA]</scope>
    <source>
        <strain evidence="3">KCTC 42473</strain>
    </source>
</reference>